<protein>
    <submittedName>
        <fullName evidence="2">Predicted kinase, aminoglycoside phosphotransferase (APT) family</fullName>
    </submittedName>
</protein>
<organism evidence="2 3">
    <name type="scientific">Nocardioides szechwanensis</name>
    <dbReference type="NCBI Taxonomy" id="1005944"/>
    <lineage>
        <taxon>Bacteria</taxon>
        <taxon>Bacillati</taxon>
        <taxon>Actinomycetota</taxon>
        <taxon>Actinomycetes</taxon>
        <taxon>Propionibacteriales</taxon>
        <taxon>Nocardioidaceae</taxon>
        <taxon>Nocardioides</taxon>
    </lineage>
</organism>
<reference evidence="2 3" key="1">
    <citation type="submission" date="2016-10" db="EMBL/GenBank/DDBJ databases">
        <authorList>
            <person name="de Groot N.N."/>
        </authorList>
    </citation>
    <scope>NUCLEOTIDE SEQUENCE [LARGE SCALE GENOMIC DNA]</scope>
    <source>
        <strain evidence="2 3">CGMCC 1.11147</strain>
    </source>
</reference>
<evidence type="ECO:0000313" key="2">
    <source>
        <dbReference type="EMBL" id="SDN99570.1"/>
    </source>
</evidence>
<feature type="domain" description="Aminoglycoside phosphotransferase" evidence="1">
    <location>
        <begin position="70"/>
        <end position="285"/>
    </location>
</feature>
<dbReference type="InterPro" id="IPR002575">
    <property type="entry name" value="Aminoglycoside_PTrfase"/>
</dbReference>
<dbReference type="STRING" id="1005944.SAMN05192576_3191"/>
<dbReference type="InterPro" id="IPR011009">
    <property type="entry name" value="Kinase-like_dom_sf"/>
</dbReference>
<dbReference type="InterPro" id="IPR051678">
    <property type="entry name" value="AGP_Transferase"/>
</dbReference>
<gene>
    <name evidence="2" type="ORF">SAMN05192576_3191</name>
</gene>
<dbReference type="SUPFAM" id="SSF56112">
    <property type="entry name" value="Protein kinase-like (PK-like)"/>
    <property type="match status" value="1"/>
</dbReference>
<keyword evidence="2" id="KW-0808">Transferase</keyword>
<sequence length="380" mass="42395">MTQAPPPADLKMQRSSRDATAVPTQLADWLATLLPPGAGPSVVLHSGIDANGMSSETLLLDATWTEDGQERRGEYVARVAPAQADFPVFASYELQDQYDAMRIVAERSDVPVPAVRWMEPTGDVLGTPFFLMDRVDGVIPQDVLPYNFGDNWLHDASREDQRRLQDRTVEVLAGLHGIPDAQQTFGFLDPAHHGHAGASLLERNLSRTAAWYDFAKADIGPSPMVERALAWLRANLPEAADDDAVLCWGDSRIGNTIYRDFTPVAVLDWEMAAIGPRQLDLSWMVFAHQVFETITGMLELPGMPHFLREEDVVATYEQLTGENVGDLTWYHVYNGLQWCIVFMRTGARQIHFGEIERPDDIESLFHCKPLVERILKEAGA</sequence>
<dbReference type="Pfam" id="PF01636">
    <property type="entry name" value="APH"/>
    <property type="match status" value="1"/>
</dbReference>
<dbReference type="CDD" id="cd05154">
    <property type="entry name" value="ACAD10_11_N-like"/>
    <property type="match status" value="1"/>
</dbReference>
<evidence type="ECO:0000313" key="3">
    <source>
        <dbReference type="Proteomes" id="UP000199004"/>
    </source>
</evidence>
<name>A0A1H0FY68_9ACTN</name>
<dbReference type="PANTHER" id="PTHR21310">
    <property type="entry name" value="AMINOGLYCOSIDE PHOSPHOTRANSFERASE-RELATED-RELATED"/>
    <property type="match status" value="1"/>
</dbReference>
<dbReference type="Proteomes" id="UP000199004">
    <property type="component" value="Unassembled WGS sequence"/>
</dbReference>
<dbReference type="AlphaFoldDB" id="A0A1H0FY68"/>
<dbReference type="Gene3D" id="3.30.200.20">
    <property type="entry name" value="Phosphorylase Kinase, domain 1"/>
    <property type="match status" value="1"/>
</dbReference>
<keyword evidence="2" id="KW-0418">Kinase</keyword>
<dbReference type="PANTHER" id="PTHR21310:SF40">
    <property type="entry name" value="AMINOGLYCOSIDE PHOSPHOTRANSFERASE DOMAIN-CONTAINING PROTEIN-RELATED"/>
    <property type="match status" value="1"/>
</dbReference>
<proteinExistence type="predicted"/>
<accession>A0A1H0FY68</accession>
<keyword evidence="3" id="KW-1185">Reference proteome</keyword>
<dbReference type="GO" id="GO:0016301">
    <property type="term" value="F:kinase activity"/>
    <property type="evidence" value="ECO:0007669"/>
    <property type="project" value="UniProtKB-KW"/>
</dbReference>
<dbReference type="EMBL" id="FNIC01000005">
    <property type="protein sequence ID" value="SDN99570.1"/>
    <property type="molecule type" value="Genomic_DNA"/>
</dbReference>
<dbReference type="InterPro" id="IPR041726">
    <property type="entry name" value="ACAD10_11_N"/>
</dbReference>
<dbReference type="Gene3D" id="3.90.1200.10">
    <property type="match status" value="1"/>
</dbReference>
<evidence type="ECO:0000259" key="1">
    <source>
        <dbReference type="Pfam" id="PF01636"/>
    </source>
</evidence>